<gene>
    <name evidence="1" type="ORF">DFJ66_1782</name>
</gene>
<organism evidence="1 2">
    <name type="scientific">Saccharothrix variisporea</name>
    <dbReference type="NCBI Taxonomy" id="543527"/>
    <lineage>
        <taxon>Bacteria</taxon>
        <taxon>Bacillati</taxon>
        <taxon>Actinomycetota</taxon>
        <taxon>Actinomycetes</taxon>
        <taxon>Pseudonocardiales</taxon>
        <taxon>Pseudonocardiaceae</taxon>
        <taxon>Saccharothrix</taxon>
    </lineage>
</organism>
<comment type="caution">
    <text evidence="1">The sequence shown here is derived from an EMBL/GenBank/DDBJ whole genome shotgun (WGS) entry which is preliminary data.</text>
</comment>
<dbReference type="EMBL" id="RBXR01000001">
    <property type="protein sequence ID" value="RKT68590.1"/>
    <property type="molecule type" value="Genomic_DNA"/>
</dbReference>
<protein>
    <submittedName>
        <fullName evidence="1">Uncharacterized protein</fullName>
    </submittedName>
</protein>
<evidence type="ECO:0000313" key="1">
    <source>
        <dbReference type="EMBL" id="RKT68590.1"/>
    </source>
</evidence>
<accession>A0A495X3R1</accession>
<name>A0A495X3R1_9PSEU</name>
<dbReference type="RefSeq" id="WP_121219716.1">
    <property type="nucleotide sequence ID" value="NZ_JBIUBA010000049.1"/>
</dbReference>
<keyword evidence="2" id="KW-1185">Reference proteome</keyword>
<dbReference type="OrthoDB" id="4269212at2"/>
<sequence length="63" mass="6713">MSPTARIATVELVDGYTLTVDGRESARVEQAEITIEGGFVHVRVPGADVVQVVSAPGVRKLTY</sequence>
<dbReference type="Proteomes" id="UP000272729">
    <property type="component" value="Unassembled WGS sequence"/>
</dbReference>
<proteinExistence type="predicted"/>
<reference evidence="1 2" key="1">
    <citation type="submission" date="2018-10" db="EMBL/GenBank/DDBJ databases">
        <title>Sequencing the genomes of 1000 actinobacteria strains.</title>
        <authorList>
            <person name="Klenk H.-P."/>
        </authorList>
    </citation>
    <scope>NUCLEOTIDE SEQUENCE [LARGE SCALE GENOMIC DNA]</scope>
    <source>
        <strain evidence="1 2">DSM 43911</strain>
    </source>
</reference>
<dbReference type="AlphaFoldDB" id="A0A495X3R1"/>
<evidence type="ECO:0000313" key="2">
    <source>
        <dbReference type="Proteomes" id="UP000272729"/>
    </source>
</evidence>